<dbReference type="PANTHER" id="PTHR42862">
    <property type="entry name" value="DELTA-1-PYRROLINE-5-CARBOXYLATE DEHYDROGENASE 1, ISOFORM A-RELATED"/>
    <property type="match status" value="1"/>
</dbReference>
<evidence type="ECO:0000256" key="8">
    <source>
        <dbReference type="RuleBase" id="RU003345"/>
    </source>
</evidence>
<dbReference type="FunFam" id="3.40.605.10:FF:000006">
    <property type="entry name" value="1-pyrroline-5-carboxylate dehydrogenase"/>
    <property type="match status" value="1"/>
</dbReference>
<dbReference type="Pfam" id="PF00171">
    <property type="entry name" value="Aldedh"/>
    <property type="match status" value="1"/>
</dbReference>
<dbReference type="GO" id="GO:0005759">
    <property type="term" value="C:mitochondrial matrix"/>
    <property type="evidence" value="ECO:0007669"/>
    <property type="project" value="TreeGrafter"/>
</dbReference>
<dbReference type="InterPro" id="IPR016163">
    <property type="entry name" value="Ald_DH_C"/>
</dbReference>
<dbReference type="InterPro" id="IPR016162">
    <property type="entry name" value="Ald_DH_N"/>
</dbReference>
<evidence type="ECO:0000256" key="3">
    <source>
        <dbReference type="ARBA" id="ARBA00023002"/>
    </source>
</evidence>
<dbReference type="InterPro" id="IPR050485">
    <property type="entry name" value="Proline_metab_enzyme"/>
</dbReference>
<dbReference type="InterPro" id="IPR016160">
    <property type="entry name" value="Ald_DH_CS_CYS"/>
</dbReference>
<dbReference type="Gene3D" id="3.40.605.10">
    <property type="entry name" value="Aldehyde Dehydrogenase, Chain A, domain 1"/>
    <property type="match status" value="1"/>
</dbReference>
<dbReference type="GO" id="GO:0003842">
    <property type="term" value="F:L-glutamate gamma-semialdehyde dehydrogenase activity"/>
    <property type="evidence" value="ECO:0007669"/>
    <property type="project" value="UniProtKB-UniRule"/>
</dbReference>
<dbReference type="EMBL" id="GL349479">
    <property type="protein sequence ID" value="KNC53189.1"/>
    <property type="molecule type" value="Genomic_DNA"/>
</dbReference>
<dbReference type="PANTHER" id="PTHR42862:SF1">
    <property type="entry name" value="DELTA-1-PYRROLINE-5-CARBOXYLATE DEHYDROGENASE 2, ISOFORM A-RELATED"/>
    <property type="match status" value="1"/>
</dbReference>
<dbReference type="InterPro" id="IPR015590">
    <property type="entry name" value="Aldehyde_DH_dom"/>
</dbReference>
<evidence type="ECO:0000256" key="4">
    <source>
        <dbReference type="ARBA" id="ARBA00023027"/>
    </source>
</evidence>
<evidence type="ECO:0000256" key="1">
    <source>
        <dbReference type="ARBA" id="ARBA00004786"/>
    </source>
</evidence>
<dbReference type="STRING" id="461836.A0A0L0DLK4"/>
<evidence type="ECO:0000259" key="11">
    <source>
        <dbReference type="Pfam" id="PF00171"/>
    </source>
</evidence>
<accession>A0A0L0DLK4</accession>
<comment type="pathway">
    <text evidence="1 9">Amino-acid degradation; L-proline degradation into L-glutamate; L-glutamate from L-proline: step 2/2.</text>
</comment>
<evidence type="ECO:0000256" key="5">
    <source>
        <dbReference type="ARBA" id="ARBA00023062"/>
    </source>
</evidence>
<evidence type="ECO:0000256" key="2">
    <source>
        <dbReference type="ARBA" id="ARBA00009986"/>
    </source>
</evidence>
<dbReference type="EC" id="1.2.1.88" evidence="9"/>
<evidence type="ECO:0000256" key="6">
    <source>
        <dbReference type="ARBA" id="ARBA00048142"/>
    </source>
</evidence>
<dbReference type="UniPathway" id="UPA00261">
    <property type="reaction ID" value="UER00374"/>
</dbReference>
<dbReference type="PROSITE" id="PS00687">
    <property type="entry name" value="ALDEHYDE_DEHYDR_GLU"/>
    <property type="match status" value="1"/>
</dbReference>
<dbReference type="CDD" id="cd07123">
    <property type="entry name" value="ALDH_F4-17_P5CDH"/>
    <property type="match status" value="1"/>
</dbReference>
<keyword evidence="3 8" id="KW-0560">Oxidoreductase</keyword>
<dbReference type="Proteomes" id="UP000054408">
    <property type="component" value="Unassembled WGS sequence"/>
</dbReference>
<evidence type="ECO:0000256" key="10">
    <source>
        <dbReference type="RuleBase" id="RU366030"/>
    </source>
</evidence>
<name>A0A0L0DLK4_THETB</name>
<dbReference type="InterPro" id="IPR005931">
    <property type="entry name" value="P5CDH/ALDH4A1"/>
</dbReference>
<sequence length="559" mass="60248">MLRTRISAVLTPMTRAYGSLGTFSLPKPPSEPMLNYAPGSPERAALAEALTEVSGEVVDIPCVVNGEEVYTGDVVEQVMPTRHSHVLARVHRASQETVQAAIDASLEARAEWAAMPAEARFAIFRKAADLVASKHRAKMCATVMLGTGKNVWQAEIDAAVETIDFFRFNTAFAEDIYAMQPPQNAPGNWNRSEYRPLEGFVLAVSPFNFCAIGANLCTAPAMMGNTVVWKPASTAALGNYYVYNILREAGLPDGVINFVPGSGPVIGDTCLNSPHLGGLHFTGSTETFNSLSHAITSNYGKYVGYPRVVGETGGKNFHFLHASADVRSAVNNTLRGAFEYQGQKCSATSRLYVPASLWDEVRDSLVAEMANIKVGQPYEFDAFMTAVIDKSSFDNISRYLAAAAAAPDAEVLAGGSADDSEGYFVEPTLIHTTDPHFLTMEEEIFGPVLTAYVYDDDKFEETLEVCASTSPYALTGAVFARDADALLTADAALKDAAGNFYVNDKSTGAVVGAQPFGGARASGTNDKAGSALNLLRWVSARTIKENYLPLDDWRYPHME</sequence>
<dbReference type="FunFam" id="3.40.309.10:FF:000005">
    <property type="entry name" value="1-pyrroline-5-carboxylate dehydrogenase 1"/>
    <property type="match status" value="1"/>
</dbReference>
<evidence type="ECO:0000313" key="13">
    <source>
        <dbReference type="Proteomes" id="UP000054408"/>
    </source>
</evidence>
<dbReference type="SUPFAM" id="SSF53720">
    <property type="entry name" value="ALDH-like"/>
    <property type="match status" value="1"/>
</dbReference>
<organism evidence="12 13">
    <name type="scientific">Thecamonas trahens ATCC 50062</name>
    <dbReference type="NCBI Taxonomy" id="461836"/>
    <lineage>
        <taxon>Eukaryota</taxon>
        <taxon>Apusozoa</taxon>
        <taxon>Apusomonadida</taxon>
        <taxon>Apusomonadidae</taxon>
        <taxon>Thecamonas</taxon>
    </lineage>
</organism>
<comment type="similarity">
    <text evidence="2 8">Belongs to the aldehyde dehydrogenase family.</text>
</comment>
<dbReference type="NCBIfam" id="TIGR01236">
    <property type="entry name" value="D1pyr5carbox1"/>
    <property type="match status" value="1"/>
</dbReference>
<keyword evidence="4 9" id="KW-0520">NAD</keyword>
<comment type="catalytic activity">
    <reaction evidence="6 9">
        <text>L-glutamate 5-semialdehyde + NAD(+) + H2O = L-glutamate + NADH + 2 H(+)</text>
        <dbReference type="Rhea" id="RHEA:30235"/>
        <dbReference type="ChEBI" id="CHEBI:15377"/>
        <dbReference type="ChEBI" id="CHEBI:15378"/>
        <dbReference type="ChEBI" id="CHEBI:29985"/>
        <dbReference type="ChEBI" id="CHEBI:57540"/>
        <dbReference type="ChEBI" id="CHEBI:57945"/>
        <dbReference type="ChEBI" id="CHEBI:58066"/>
        <dbReference type="EC" id="1.2.1.88"/>
    </reaction>
</comment>
<keyword evidence="5 9" id="KW-0642">Proline metabolism</keyword>
<dbReference type="AlphaFoldDB" id="A0A0L0DLK4"/>
<dbReference type="InterPro" id="IPR029510">
    <property type="entry name" value="Ald_DH_CS_GLU"/>
</dbReference>
<feature type="domain" description="Aldehyde dehydrogenase" evidence="11">
    <location>
        <begin position="75"/>
        <end position="531"/>
    </location>
</feature>
<dbReference type="GeneID" id="25567768"/>
<gene>
    <name evidence="12" type="ORF">AMSG_09270</name>
</gene>
<dbReference type="eggNOG" id="KOG2455">
    <property type="taxonomic scope" value="Eukaryota"/>
</dbReference>
<protein>
    <recommendedName>
        <fullName evidence="9 10">Multifunctional fusion protein</fullName>
    </recommendedName>
    <domain>
        <recommendedName>
            <fullName evidence="10">Delta-1-pyrroline-5-carboxylate dehydrogenase</fullName>
            <shortName evidence="10">P5C dehydrogenase</shortName>
        </recommendedName>
        <alternativeName>
            <fullName evidence="9">L-glutamate gamma-semialdehyde dehydrogenase</fullName>
        </alternativeName>
    </domain>
    <domain>
        <recommendedName>
            <fullName evidence="9">L-glutamate gamma-semialdehyde dehydrogenase</fullName>
            <ecNumber evidence="9">1.2.1.88</ecNumber>
        </recommendedName>
    </domain>
</protein>
<dbReference type="RefSeq" id="XP_013754661.1">
    <property type="nucleotide sequence ID" value="XM_013899207.1"/>
</dbReference>
<reference evidence="12 13" key="1">
    <citation type="submission" date="2010-05" db="EMBL/GenBank/DDBJ databases">
        <title>The Genome Sequence of Thecamonas trahens ATCC 50062.</title>
        <authorList>
            <consortium name="The Broad Institute Genome Sequencing Platform"/>
            <person name="Russ C."/>
            <person name="Cuomo C."/>
            <person name="Shea T."/>
            <person name="Young S.K."/>
            <person name="Zeng Q."/>
            <person name="Koehrsen M."/>
            <person name="Haas B."/>
            <person name="Borodovsky M."/>
            <person name="Guigo R."/>
            <person name="Alvarado L."/>
            <person name="Berlin A."/>
            <person name="Bochicchio J."/>
            <person name="Borenstein D."/>
            <person name="Chapman S."/>
            <person name="Chen Z."/>
            <person name="Freedman E."/>
            <person name="Gellesch M."/>
            <person name="Goldberg J."/>
            <person name="Griggs A."/>
            <person name="Gujja S."/>
            <person name="Heilman E."/>
            <person name="Heiman D."/>
            <person name="Hepburn T."/>
            <person name="Howarth C."/>
            <person name="Jen D."/>
            <person name="Larson L."/>
            <person name="Mehta T."/>
            <person name="Park D."/>
            <person name="Pearson M."/>
            <person name="Roberts A."/>
            <person name="Saif S."/>
            <person name="Shenoy N."/>
            <person name="Sisk P."/>
            <person name="Stolte C."/>
            <person name="Sykes S."/>
            <person name="Thomson T."/>
            <person name="Walk T."/>
            <person name="White J."/>
            <person name="Yandava C."/>
            <person name="Burger G."/>
            <person name="Gray M.W."/>
            <person name="Holland P.W.H."/>
            <person name="King N."/>
            <person name="Lang F.B.F."/>
            <person name="Roger A.J."/>
            <person name="Ruiz-Trillo I."/>
            <person name="Lander E."/>
            <person name="Nusbaum C."/>
        </authorList>
    </citation>
    <scope>NUCLEOTIDE SEQUENCE [LARGE SCALE GENOMIC DNA]</scope>
    <source>
        <strain evidence="12 13">ATCC 50062</strain>
    </source>
</reference>
<feature type="active site" evidence="7">
    <location>
        <position position="311"/>
    </location>
</feature>
<dbReference type="GO" id="GO:0010133">
    <property type="term" value="P:L-proline catabolic process to L-glutamate"/>
    <property type="evidence" value="ECO:0007669"/>
    <property type="project" value="UniProtKB-UniRule"/>
</dbReference>
<dbReference type="InterPro" id="IPR016161">
    <property type="entry name" value="Ald_DH/histidinol_DH"/>
</dbReference>
<evidence type="ECO:0000313" key="12">
    <source>
        <dbReference type="EMBL" id="KNC53189.1"/>
    </source>
</evidence>
<keyword evidence="13" id="KW-1185">Reference proteome</keyword>
<evidence type="ECO:0000256" key="9">
    <source>
        <dbReference type="RuleBase" id="RU366016"/>
    </source>
</evidence>
<dbReference type="OMA" id="FAGIHFT"/>
<dbReference type="PROSITE" id="PS00070">
    <property type="entry name" value="ALDEHYDE_DEHYDR_CYS"/>
    <property type="match status" value="1"/>
</dbReference>
<evidence type="ECO:0000256" key="7">
    <source>
        <dbReference type="PROSITE-ProRule" id="PRU10007"/>
    </source>
</evidence>
<proteinExistence type="inferred from homology"/>
<dbReference type="OrthoDB" id="5322683at2759"/>
<dbReference type="Gene3D" id="3.40.309.10">
    <property type="entry name" value="Aldehyde Dehydrogenase, Chain A, domain 2"/>
    <property type="match status" value="1"/>
</dbReference>